<reference evidence="2" key="1">
    <citation type="submission" date="2018-02" db="EMBL/GenBank/DDBJ databases">
        <authorList>
            <person name="Silar P."/>
        </authorList>
    </citation>
    <scope>NUCLEOTIDE SEQUENCE [LARGE SCALE GENOMIC DNA]</scope>
    <source>
        <strain evidence="2">T</strain>
    </source>
</reference>
<name>A0ABY6S7V0_PODCO</name>
<feature type="domain" description="NadR/Ttd14 AAA" evidence="1">
    <location>
        <begin position="2"/>
        <end position="127"/>
    </location>
</feature>
<evidence type="ECO:0000313" key="2">
    <source>
        <dbReference type="EMBL" id="VBB78507.1"/>
    </source>
</evidence>
<accession>A0ABY6S7V0</accession>
<dbReference type="Gene3D" id="3.40.50.300">
    <property type="entry name" value="P-loop containing nucleotide triphosphate hydrolases"/>
    <property type="match status" value="1"/>
</dbReference>
<gene>
    <name evidence="2" type="ORF">PODCO_311192</name>
</gene>
<keyword evidence="3" id="KW-1185">Reference proteome</keyword>
<organism evidence="2 3">
    <name type="scientific">Podospora comata</name>
    <dbReference type="NCBI Taxonomy" id="48703"/>
    <lineage>
        <taxon>Eukaryota</taxon>
        <taxon>Fungi</taxon>
        <taxon>Dikarya</taxon>
        <taxon>Ascomycota</taxon>
        <taxon>Pezizomycotina</taxon>
        <taxon>Sordariomycetes</taxon>
        <taxon>Sordariomycetidae</taxon>
        <taxon>Sordariales</taxon>
        <taxon>Podosporaceae</taxon>
        <taxon>Podospora</taxon>
    </lineage>
</organism>
<dbReference type="InterPro" id="IPR027417">
    <property type="entry name" value="P-loop_NTPase"/>
</dbReference>
<dbReference type="EMBL" id="LR026966">
    <property type="protein sequence ID" value="VBB78507.1"/>
    <property type="molecule type" value="Genomic_DNA"/>
</dbReference>
<evidence type="ECO:0000259" key="1">
    <source>
        <dbReference type="Pfam" id="PF13521"/>
    </source>
</evidence>
<evidence type="ECO:0000313" key="3">
    <source>
        <dbReference type="Proteomes" id="UP000280685"/>
    </source>
</evidence>
<sequence length="145" mass="16382">MQLQSLILQAQVSAEREAATAGQWFVSDRSGADPIAYALRYVDQGRAQQLIDSQEWKDLRSRMQGAAVVVCEASREAESWLMDDGVRLMPEDVDDWIAMHKMFCNFLEEQGIGYTVLSAGIGNHQERVGFVLQQWNTKKTWSVGK</sequence>
<protein>
    <recommendedName>
        <fullName evidence="1">NadR/Ttd14 AAA domain-containing protein</fullName>
    </recommendedName>
</protein>
<dbReference type="Proteomes" id="UP000280685">
    <property type="component" value="Chromosome 3"/>
</dbReference>
<proteinExistence type="predicted"/>
<dbReference type="InterPro" id="IPR038727">
    <property type="entry name" value="NadR/Ttd14_AAA_dom"/>
</dbReference>
<dbReference type="Pfam" id="PF13521">
    <property type="entry name" value="AAA_28"/>
    <property type="match status" value="1"/>
</dbReference>